<reference evidence="1 2" key="1">
    <citation type="submission" date="2019-07" db="EMBL/GenBank/DDBJ databases">
        <title>WGS assembly of Gossypium tomentosum.</title>
        <authorList>
            <person name="Chen Z.J."/>
            <person name="Sreedasyam A."/>
            <person name="Ando A."/>
            <person name="Song Q."/>
            <person name="De L."/>
            <person name="Hulse-Kemp A."/>
            <person name="Ding M."/>
            <person name="Ye W."/>
            <person name="Kirkbride R."/>
            <person name="Jenkins J."/>
            <person name="Plott C."/>
            <person name="Lovell J."/>
            <person name="Lin Y.-M."/>
            <person name="Vaughn R."/>
            <person name="Liu B."/>
            <person name="Li W."/>
            <person name="Simpson S."/>
            <person name="Scheffler B."/>
            <person name="Saski C."/>
            <person name="Grover C."/>
            <person name="Hu G."/>
            <person name="Conover J."/>
            <person name="Carlson J."/>
            <person name="Shu S."/>
            <person name="Boston L."/>
            <person name="Williams M."/>
            <person name="Peterson D."/>
            <person name="Mcgee K."/>
            <person name="Jones D."/>
            <person name="Wendel J."/>
            <person name="Stelly D."/>
            <person name="Grimwood J."/>
            <person name="Schmutz J."/>
        </authorList>
    </citation>
    <scope>NUCLEOTIDE SEQUENCE [LARGE SCALE GENOMIC DNA]</scope>
    <source>
        <strain evidence="1">7179.01</strain>
    </source>
</reference>
<evidence type="ECO:0000313" key="2">
    <source>
        <dbReference type="Proteomes" id="UP000322667"/>
    </source>
</evidence>
<keyword evidence="2" id="KW-1185">Reference proteome</keyword>
<gene>
    <name evidence="1" type="ORF">ES332_A09G073800v1</name>
</gene>
<dbReference type="Proteomes" id="UP000322667">
    <property type="component" value="Chromosome A09"/>
</dbReference>
<dbReference type="AlphaFoldDB" id="A0A5D2P4F8"/>
<accession>A0A5D2P4F8</accession>
<proteinExistence type="predicted"/>
<sequence>MFRPLLPIWCRGNFVCVAKLARVGVHQRYYHTAKLLLLVFLNKGLGHGRVPSTRAYALYLHSKMHNHPNKKGNLSLKGQLPQINLRESKHFI</sequence>
<name>A0A5D2P4F8_GOSTO</name>
<evidence type="ECO:0000313" key="1">
    <source>
        <dbReference type="EMBL" id="TYI09450.1"/>
    </source>
</evidence>
<organism evidence="1 2">
    <name type="scientific">Gossypium tomentosum</name>
    <name type="common">Hawaiian cotton</name>
    <name type="synonym">Gossypium sandvicense</name>
    <dbReference type="NCBI Taxonomy" id="34277"/>
    <lineage>
        <taxon>Eukaryota</taxon>
        <taxon>Viridiplantae</taxon>
        <taxon>Streptophyta</taxon>
        <taxon>Embryophyta</taxon>
        <taxon>Tracheophyta</taxon>
        <taxon>Spermatophyta</taxon>
        <taxon>Magnoliopsida</taxon>
        <taxon>eudicotyledons</taxon>
        <taxon>Gunneridae</taxon>
        <taxon>Pentapetalae</taxon>
        <taxon>rosids</taxon>
        <taxon>malvids</taxon>
        <taxon>Malvales</taxon>
        <taxon>Malvaceae</taxon>
        <taxon>Malvoideae</taxon>
        <taxon>Gossypium</taxon>
    </lineage>
</organism>
<dbReference type="EMBL" id="CM017618">
    <property type="protein sequence ID" value="TYI09450.1"/>
    <property type="molecule type" value="Genomic_DNA"/>
</dbReference>
<protein>
    <submittedName>
        <fullName evidence="1">Uncharacterized protein</fullName>
    </submittedName>
</protein>